<sequence length="744" mass="84078">MKKVRYLSSSNMDDMLTPDTPRRYYNQILGWLCFLFVVFSFSLGMFFFKNIPFFKILLAIIHHDSEYLSYFNMSIFYGKCFFVFFPSGLASWFLTGLITPPITRQTHLAGNFLDDSAQVIKNYETDFKTPEDKKDIAFIRSNEIDFNLCGKQFPNYADGVPVKRTVYLPPNILELSTIVRGEAGSGKSVVLNRYIKEAIDNKHKVILHSVKGDEIDMLSGYCDFYLIQPWESKGYALDFLNMLVSNSEAVEKARIRTFVESFTQAKEGKADFFNKGSIAVLEGLVRCVVSESKENGVVLANLGNIVKLWNQFQVNPVDEDIDLSDEKAVKKEVDKNNQQLQLIKDFLVQWNRPATVYVDPQNAKTSLCVLASCAETIRRFEVLSDFWKDRKTLNIRKWLKTEPKKDRKVIILVNSNQFGDVANCYISAFINLIVDEVIEESYKVKHQLHFILDEFPQLTAIDLQKFLKLPDVGRGKGIRVRVALQRTSQIKSSFNMDGDSFAGAFQNKIWARMASDDFPNIERELGKRDIAETISTANYGNGSQGKSINSKQQKSKVDVANVNELQNILGPVATDKFIGVRVLFKFTNNPRVGVVLLPAVKFDKKERRNIIVSSSGSNVNKKANTHSEDDKEEITIQNEVIHDIDVLHLDPPTVGHEEENPMSSAMVEIGAHAIGGEALSIAVQTGELLDALTTTHSGSGNIIQSNETTLEQRIENKINRNVDSLKKLALLRKTEITHDGDLEL</sequence>
<evidence type="ECO:0000256" key="5">
    <source>
        <dbReference type="ARBA" id="ARBA00023136"/>
    </source>
</evidence>
<protein>
    <recommendedName>
        <fullName evidence="7">Type IV secretion system coupling protein TraD DNA-binding domain-containing protein</fullName>
    </recommendedName>
</protein>
<keyword evidence="3 6" id="KW-0812">Transmembrane</keyword>
<evidence type="ECO:0000256" key="2">
    <source>
        <dbReference type="ARBA" id="ARBA00022475"/>
    </source>
</evidence>
<evidence type="ECO:0000256" key="6">
    <source>
        <dbReference type="SAM" id="Phobius"/>
    </source>
</evidence>
<dbReference type="AlphaFoldDB" id="A0AAD2B326"/>
<keyword evidence="2" id="KW-1003">Cell membrane</keyword>
<keyword evidence="4 6" id="KW-1133">Transmembrane helix</keyword>
<proteinExistence type="predicted"/>
<dbReference type="InterPro" id="IPR051539">
    <property type="entry name" value="T4SS-coupling_protein"/>
</dbReference>
<dbReference type="RefSeq" id="WP_175843133.1">
    <property type="nucleotide sequence ID" value="NZ_CATVXE010000024.1"/>
</dbReference>
<dbReference type="Proteomes" id="UP001190002">
    <property type="component" value="Unassembled WGS sequence"/>
</dbReference>
<comment type="subcellular location">
    <subcellularLocation>
        <location evidence="1">Cell membrane</location>
        <topology evidence="1">Multi-pass membrane protein</topology>
    </subcellularLocation>
</comment>
<dbReference type="CDD" id="cd01127">
    <property type="entry name" value="TrwB_TraG_TraD_VirD4"/>
    <property type="match status" value="1"/>
</dbReference>
<dbReference type="PANTHER" id="PTHR37937:SF1">
    <property type="entry name" value="CONJUGATIVE TRANSFER: DNA TRANSPORT"/>
    <property type="match status" value="1"/>
</dbReference>
<feature type="transmembrane region" description="Helical" evidence="6">
    <location>
        <begin position="28"/>
        <end position="48"/>
    </location>
</feature>
<keyword evidence="5 6" id="KW-0472">Membrane</keyword>
<evidence type="ECO:0000256" key="4">
    <source>
        <dbReference type="ARBA" id="ARBA00022989"/>
    </source>
</evidence>
<comment type="caution">
    <text evidence="8">The sequence shown here is derived from an EMBL/GenBank/DDBJ whole genome shotgun (WGS) entry which is preliminary data.</text>
</comment>
<dbReference type="Gene3D" id="3.40.50.300">
    <property type="entry name" value="P-loop containing nucleotide triphosphate hydrolases"/>
    <property type="match status" value="2"/>
</dbReference>
<feature type="domain" description="Type IV secretion system coupling protein TraD DNA-binding" evidence="7">
    <location>
        <begin position="351"/>
        <end position="568"/>
    </location>
</feature>
<accession>A0AAD2B326</accession>
<organism evidence="8 9">
    <name type="scientific">Ralstonia mannitolilytica</name>
    <dbReference type="NCBI Taxonomy" id="105219"/>
    <lineage>
        <taxon>Bacteria</taxon>
        <taxon>Pseudomonadati</taxon>
        <taxon>Pseudomonadota</taxon>
        <taxon>Betaproteobacteria</taxon>
        <taxon>Burkholderiales</taxon>
        <taxon>Burkholderiaceae</taxon>
        <taxon>Ralstonia</taxon>
    </lineage>
</organism>
<dbReference type="Pfam" id="PF10412">
    <property type="entry name" value="TrwB_AAD_bind"/>
    <property type="match status" value="1"/>
</dbReference>
<evidence type="ECO:0000259" key="7">
    <source>
        <dbReference type="Pfam" id="PF10412"/>
    </source>
</evidence>
<dbReference type="SUPFAM" id="SSF52540">
    <property type="entry name" value="P-loop containing nucleoside triphosphate hydrolases"/>
    <property type="match status" value="1"/>
</dbReference>
<dbReference type="EMBL" id="CATVXE010000024">
    <property type="protein sequence ID" value="CAJ0694588.1"/>
    <property type="molecule type" value="Genomic_DNA"/>
</dbReference>
<evidence type="ECO:0000256" key="3">
    <source>
        <dbReference type="ARBA" id="ARBA00022692"/>
    </source>
</evidence>
<gene>
    <name evidence="8" type="ORF">R77591_04276</name>
</gene>
<evidence type="ECO:0000313" key="8">
    <source>
        <dbReference type="EMBL" id="CAJ0694588.1"/>
    </source>
</evidence>
<evidence type="ECO:0000256" key="1">
    <source>
        <dbReference type="ARBA" id="ARBA00004651"/>
    </source>
</evidence>
<reference evidence="8" key="1">
    <citation type="submission" date="2023-07" db="EMBL/GenBank/DDBJ databases">
        <authorList>
            <person name="Peeters C."/>
        </authorList>
    </citation>
    <scope>NUCLEOTIDE SEQUENCE</scope>
    <source>
        <strain evidence="8">R-77591</strain>
    </source>
</reference>
<dbReference type="GO" id="GO:0005886">
    <property type="term" value="C:plasma membrane"/>
    <property type="evidence" value="ECO:0007669"/>
    <property type="project" value="UniProtKB-SubCell"/>
</dbReference>
<dbReference type="PANTHER" id="PTHR37937">
    <property type="entry name" value="CONJUGATIVE TRANSFER: DNA TRANSPORT"/>
    <property type="match status" value="1"/>
</dbReference>
<evidence type="ECO:0000313" key="9">
    <source>
        <dbReference type="Proteomes" id="UP001190002"/>
    </source>
</evidence>
<name>A0AAD2B326_9RALS</name>
<dbReference type="InterPro" id="IPR027417">
    <property type="entry name" value="P-loop_NTPase"/>
</dbReference>
<dbReference type="InterPro" id="IPR019476">
    <property type="entry name" value="T4SS_TraD_DNA-bd"/>
</dbReference>
<feature type="transmembrane region" description="Helical" evidence="6">
    <location>
        <begin position="69"/>
        <end position="94"/>
    </location>
</feature>